<proteinExistence type="predicted"/>
<sequence>MSIYKFYLKGILIPKYLSTLFAIKSFGPAPPIRSLLR</sequence>
<accession>A0A806C6R5</accession>
<evidence type="ECO:0000313" key="2">
    <source>
        <dbReference type="Proteomes" id="UP000006166"/>
    </source>
</evidence>
<reference evidence="1 2" key="1">
    <citation type="journal article" date="2011" name="J. Bacteriol.">
        <title>Whole genome sequence of an unusual Borrelia burgdorferi sensu lato isolate.</title>
        <authorList>
            <person name="Casjens S.R."/>
            <person name="Fraser-Liggett C.M."/>
            <person name="Mongodin E.F."/>
            <person name="Qiu W.G."/>
            <person name="Dunn J.J."/>
            <person name="Luft B.J."/>
            <person name="Schutzer S.E."/>
        </authorList>
    </citation>
    <scope>NUCLEOTIDE SEQUENCE [LARGE SCALE GENOMIC DNA]</scope>
    <source>
        <strain evidence="1 2">SV1</strain>
    </source>
</reference>
<evidence type="ECO:0000313" key="1">
    <source>
        <dbReference type="EMBL" id="ACN93390.1"/>
    </source>
</evidence>
<protein>
    <submittedName>
        <fullName evidence="1">Uncharacterized protein</fullName>
    </submittedName>
</protein>
<organism evidence="1 2">
    <name type="scientific">Borreliella finlandensis</name>
    <dbReference type="NCBI Taxonomy" id="498741"/>
    <lineage>
        <taxon>Bacteria</taxon>
        <taxon>Pseudomonadati</taxon>
        <taxon>Spirochaetota</taxon>
        <taxon>Spirochaetia</taxon>
        <taxon>Spirochaetales</taxon>
        <taxon>Borreliaceae</taxon>
        <taxon>Borreliella</taxon>
    </lineage>
</organism>
<keyword evidence="1" id="KW-0614">Plasmid</keyword>
<name>A0A806C6R5_9SPIR</name>
<keyword evidence="2" id="KW-1185">Reference proteome</keyword>
<dbReference type="Proteomes" id="UP000006166">
    <property type="component" value="Plasmid SV1_cp32-4"/>
</dbReference>
<gene>
    <name evidence="1" type="ORF">BSV1_R38</name>
</gene>
<geneLocation type="plasmid" evidence="1 2">
    <name>SV1_cp32-4</name>
</geneLocation>
<dbReference type="AlphaFoldDB" id="A0A806C6R5"/>
<dbReference type="EMBL" id="CP001520">
    <property type="protein sequence ID" value="ACN93390.1"/>
    <property type="molecule type" value="Genomic_DNA"/>
</dbReference>